<dbReference type="InterPro" id="IPR003593">
    <property type="entry name" value="AAA+_ATPase"/>
</dbReference>
<evidence type="ECO:0000256" key="2">
    <source>
        <dbReference type="ARBA" id="ARBA00009726"/>
    </source>
</evidence>
<keyword evidence="5" id="KW-0547">Nucleotide-binding</keyword>
<feature type="transmembrane region" description="Helical" evidence="10">
    <location>
        <begin position="92"/>
        <end position="111"/>
    </location>
</feature>
<dbReference type="InterPro" id="IPR050173">
    <property type="entry name" value="ABC_transporter_C-like"/>
</dbReference>
<dbReference type="InterPro" id="IPR044726">
    <property type="entry name" value="ABCC_6TM_D2"/>
</dbReference>
<proteinExistence type="inferred from homology"/>
<dbReference type="SUPFAM" id="SSF52540">
    <property type="entry name" value="P-loop containing nucleoside triphosphate hydrolases"/>
    <property type="match status" value="1"/>
</dbReference>
<evidence type="ECO:0000259" key="11">
    <source>
        <dbReference type="PROSITE" id="PS50893"/>
    </source>
</evidence>
<dbReference type="PANTHER" id="PTHR24223">
    <property type="entry name" value="ATP-BINDING CASSETTE SUB-FAMILY C"/>
    <property type="match status" value="1"/>
</dbReference>
<protein>
    <submittedName>
        <fullName evidence="13">Uncharacterized protein</fullName>
    </submittedName>
</protein>
<feature type="transmembrane region" description="Helical" evidence="10">
    <location>
        <begin position="317"/>
        <end position="349"/>
    </location>
</feature>
<organism evidence="13 14">
    <name type="scientific">Timema podura</name>
    <name type="common">Walking stick</name>
    <dbReference type="NCBI Taxonomy" id="61482"/>
    <lineage>
        <taxon>Eukaryota</taxon>
        <taxon>Metazoa</taxon>
        <taxon>Ecdysozoa</taxon>
        <taxon>Arthropoda</taxon>
        <taxon>Hexapoda</taxon>
        <taxon>Insecta</taxon>
        <taxon>Pterygota</taxon>
        <taxon>Neoptera</taxon>
        <taxon>Polyneoptera</taxon>
        <taxon>Phasmatodea</taxon>
        <taxon>Timematodea</taxon>
        <taxon>Timematoidea</taxon>
        <taxon>Timematidae</taxon>
        <taxon>Timema</taxon>
    </lineage>
</organism>
<feature type="domain" description="ABC transmembrane type-1" evidence="12">
    <location>
        <begin position="247"/>
        <end position="506"/>
    </location>
</feature>
<feature type="compositionally biased region" description="Polar residues" evidence="9">
    <location>
        <begin position="577"/>
        <end position="588"/>
    </location>
</feature>
<evidence type="ECO:0000256" key="8">
    <source>
        <dbReference type="ARBA" id="ARBA00023136"/>
    </source>
</evidence>
<evidence type="ECO:0000256" key="9">
    <source>
        <dbReference type="SAM" id="MobiDB-lite"/>
    </source>
</evidence>
<dbReference type="InterPro" id="IPR003439">
    <property type="entry name" value="ABC_transporter-like_ATP-bd"/>
</dbReference>
<dbReference type="InterPro" id="IPR036640">
    <property type="entry name" value="ABC1_TM_sf"/>
</dbReference>
<feature type="transmembrane region" description="Helical" evidence="10">
    <location>
        <begin position="434"/>
        <end position="456"/>
    </location>
</feature>
<dbReference type="SUPFAM" id="SSF90123">
    <property type="entry name" value="ABC transporter transmembrane region"/>
    <property type="match status" value="1"/>
</dbReference>
<dbReference type="Pfam" id="PF00005">
    <property type="entry name" value="ABC_tran"/>
    <property type="match status" value="1"/>
</dbReference>
<dbReference type="Gene3D" id="3.40.50.300">
    <property type="entry name" value="P-loop containing nucleotide triphosphate hydrolases"/>
    <property type="match status" value="1"/>
</dbReference>
<dbReference type="Pfam" id="PF00664">
    <property type="entry name" value="ABC_membrane"/>
    <property type="match status" value="1"/>
</dbReference>
<comment type="similarity">
    <text evidence="2">Belongs to the ABC transporter superfamily. ABCC family. Conjugate transporter (TC 3.A.1.208) subfamily.</text>
</comment>
<keyword evidence="4 10" id="KW-0812">Transmembrane</keyword>
<keyword evidence="6" id="KW-0067">ATP-binding</keyword>
<feature type="domain" description="ABC transporter" evidence="11">
    <location>
        <begin position="594"/>
        <end position="826"/>
    </location>
</feature>
<dbReference type="PROSITE" id="PS50893">
    <property type="entry name" value="ABC_TRANSPORTER_2"/>
    <property type="match status" value="1"/>
</dbReference>
<dbReference type="PANTHER" id="PTHR24223:SF456">
    <property type="entry name" value="MULTIDRUG RESISTANCE-ASSOCIATED PROTEIN LETHAL(2)03659"/>
    <property type="match status" value="1"/>
</dbReference>
<dbReference type="EMBL" id="CAJPIN010005026">
    <property type="protein sequence ID" value="CAG2057203.1"/>
    <property type="molecule type" value="Genomic_DNA"/>
</dbReference>
<dbReference type="PROSITE" id="PS50929">
    <property type="entry name" value="ABC_TM1F"/>
    <property type="match status" value="1"/>
</dbReference>
<evidence type="ECO:0000256" key="5">
    <source>
        <dbReference type="ARBA" id="ARBA00022741"/>
    </source>
</evidence>
<comment type="subcellular location">
    <subcellularLocation>
        <location evidence="1">Membrane</location>
        <topology evidence="1">Multi-pass membrane protein</topology>
    </subcellularLocation>
</comment>
<dbReference type="CDD" id="cd18580">
    <property type="entry name" value="ABC_6TM_ABCC_D2"/>
    <property type="match status" value="1"/>
</dbReference>
<feature type="region of interest" description="Disordered" evidence="9">
    <location>
        <begin position="568"/>
        <end position="588"/>
    </location>
</feature>
<keyword evidence="7 10" id="KW-1133">Transmembrane helix</keyword>
<accession>A0ABN7NRE9</accession>
<feature type="transmembrane region" description="Helical" evidence="10">
    <location>
        <begin position="236"/>
        <end position="258"/>
    </location>
</feature>
<feature type="non-terminal residue" evidence="13">
    <location>
        <position position="1"/>
    </location>
</feature>
<dbReference type="Proteomes" id="UP001153148">
    <property type="component" value="Unassembled WGS sequence"/>
</dbReference>
<dbReference type="InterPro" id="IPR011527">
    <property type="entry name" value="ABC1_TM_dom"/>
</dbReference>
<sequence length="855" mass="96070">QGEIQSHGSFNSLNTSGIDYFQIFREELKEEPGCMMELATALRKLSRGPEERKTSTDGEASTEVIISPEMIEKSSKGKIQGSVYRQYFQAGFGYLGGTILVLSFLVLHVVISMTDLWSAFCVNHLMWTLQHYHVASATLEKGHPSQHIVVPFGSYSYRKPDIHNINIAEVFPHEPEEFEFNVFMVNQEEIIAHYYSTHSYDLPSEINTSSSSNVTSTGVNFVLEDIPNLMSRKECLLIFAFLLHSLYLLVVLKTVVFVKLVTRCNENLHNSMFKSVLHTKLRFFDVNSSGRILNRFSKDVGAMDEQLLKMMFDSSTILMFCLFGLGVVVIINYQSALPVAVLFIGFYFLKRFYMKTSKDLKRLDGISKYDVFLLSYLVMSTEQKLCKLFPAKSPVFTHLHTTMQGLSTVRAHGAQDVLKAEYDNYQDSHTSANFLFISSSSAFSMMVDFMFLIYIASVTFGLLLEGDVIGANVGLALSQISSISILLQLGMKQATEVSNNMMSVERILEYTHLEEEPSLESTPESKPADDWPREGTIQLEHVFLRYVETEPAILNDLNFTIMPKEKGREGEELRMSGKNTSSRATTSLARKLTTRTEVTTPLLPFQNIEGWYGVKGEINIVKVGIVGRTGAGKSSLIAALFRLAPVEGSIIIDGVDTKDIGLQDLRSRISIIPQDPILFSGTLRRNLDLFGKYQDVDLWRALEEVELKELFQHSSEGLETKVTEGGVNFSIGQRQLLCLARAILMSNRILLLDEATANVDQQTDALIQHTIRRKFVDCTVLTVAHRLNTVMNSDRVIVMESGRLLVCSGTCDALQQFTNCKGLPKDKKQCEIQQRLQGCVGILLRILARIMTSSH</sequence>
<dbReference type="InterPro" id="IPR027417">
    <property type="entry name" value="P-loop_NTPase"/>
</dbReference>
<name>A0ABN7NRE9_TIMPD</name>
<keyword evidence="14" id="KW-1185">Reference proteome</keyword>
<reference evidence="13" key="1">
    <citation type="submission" date="2021-03" db="EMBL/GenBank/DDBJ databases">
        <authorList>
            <person name="Tran Van P."/>
        </authorList>
    </citation>
    <scope>NUCLEOTIDE SEQUENCE</scope>
</reference>
<evidence type="ECO:0000313" key="13">
    <source>
        <dbReference type="EMBL" id="CAG2057203.1"/>
    </source>
</evidence>
<comment type="caution">
    <text evidence="13">The sequence shown here is derived from an EMBL/GenBank/DDBJ whole genome shotgun (WGS) entry which is preliminary data.</text>
</comment>
<keyword evidence="3" id="KW-0813">Transport</keyword>
<keyword evidence="8 10" id="KW-0472">Membrane</keyword>
<dbReference type="Gene3D" id="1.20.1560.10">
    <property type="entry name" value="ABC transporter type 1, transmembrane domain"/>
    <property type="match status" value="1"/>
</dbReference>
<dbReference type="CDD" id="cd03244">
    <property type="entry name" value="ABCC_MRP_domain2"/>
    <property type="match status" value="1"/>
</dbReference>
<evidence type="ECO:0000256" key="3">
    <source>
        <dbReference type="ARBA" id="ARBA00022448"/>
    </source>
</evidence>
<evidence type="ECO:0000256" key="7">
    <source>
        <dbReference type="ARBA" id="ARBA00022989"/>
    </source>
</evidence>
<evidence type="ECO:0000256" key="4">
    <source>
        <dbReference type="ARBA" id="ARBA00022692"/>
    </source>
</evidence>
<evidence type="ECO:0000256" key="6">
    <source>
        <dbReference type="ARBA" id="ARBA00022840"/>
    </source>
</evidence>
<evidence type="ECO:0000256" key="10">
    <source>
        <dbReference type="SAM" id="Phobius"/>
    </source>
</evidence>
<dbReference type="SMART" id="SM00382">
    <property type="entry name" value="AAA"/>
    <property type="match status" value="1"/>
</dbReference>
<evidence type="ECO:0000259" key="12">
    <source>
        <dbReference type="PROSITE" id="PS50929"/>
    </source>
</evidence>
<gene>
    <name evidence="13" type="ORF">TPAB3V08_LOCUS4182</name>
</gene>
<evidence type="ECO:0000313" key="14">
    <source>
        <dbReference type="Proteomes" id="UP001153148"/>
    </source>
</evidence>
<evidence type="ECO:0000256" key="1">
    <source>
        <dbReference type="ARBA" id="ARBA00004141"/>
    </source>
</evidence>